<organism evidence="1 2">
    <name type="scientific">Mya arenaria</name>
    <name type="common">Soft-shell clam</name>
    <dbReference type="NCBI Taxonomy" id="6604"/>
    <lineage>
        <taxon>Eukaryota</taxon>
        <taxon>Metazoa</taxon>
        <taxon>Spiralia</taxon>
        <taxon>Lophotrochozoa</taxon>
        <taxon>Mollusca</taxon>
        <taxon>Bivalvia</taxon>
        <taxon>Autobranchia</taxon>
        <taxon>Heteroconchia</taxon>
        <taxon>Euheterodonta</taxon>
        <taxon>Imparidentia</taxon>
        <taxon>Neoheterodontei</taxon>
        <taxon>Myida</taxon>
        <taxon>Myoidea</taxon>
        <taxon>Myidae</taxon>
        <taxon>Mya</taxon>
    </lineage>
</organism>
<sequence>MSTRRRQVKESPLKIIEKPDDAKRVVNESCGKKEKYEVTFIHRSHIEVFKKFEDSDGHLPIKQLRDACNAINLYPSTSQLHEMLLCAVEYGSPCKPECITFGEFCVLVTELQNYYRLNPKPPVPCSLIRVRSEAHFHRRKRRVFLGGSCNPTKWRAEIAIPYFKEHGITFYNPVQNWKPELMELEAQAKQMADILFFVIDSKTRAISSMIEVAYLVATNKQVVVTIEMLDLIKGRLILTDLVERNSVPIFADIHKALRCTNTIVTTGCNVKELTLADGARPVKHGHLKLGRALLELREAFNSVDSEDFGWLSSDDLHPDKPCRLAHLPVLRGERVEATCFSSSLSELSVSSCYNNYVCFAYKTCTGEEMDSRWLRQRRKNQDDFDYEEFCAIVTEYRAQQHNQTILQKILNVLWHPLRWLSAKFNSDEEYRDVYLGGSFGDSQWRSEIAIPTLRKHGLSYVDPSLHDWDQKLIPIHAGYYIGKGCRMVICVEKIPDNASMNGEQLSPCAIKDYNRGRDYLCDLASREGVPLFDNILEATNCVVAMLTDVMPSHPMHATPTLCSSRSSSQLKC</sequence>
<evidence type="ECO:0000313" key="2">
    <source>
        <dbReference type="Proteomes" id="UP001164746"/>
    </source>
</evidence>
<dbReference type="Gene3D" id="3.40.50.450">
    <property type="match status" value="1"/>
</dbReference>
<dbReference type="SUPFAM" id="SSF47473">
    <property type="entry name" value="EF-hand"/>
    <property type="match status" value="1"/>
</dbReference>
<accession>A0ABY7E986</accession>
<dbReference type="InterPro" id="IPR011992">
    <property type="entry name" value="EF-hand-dom_pair"/>
</dbReference>
<gene>
    <name evidence="1" type="ORF">MAR_021959</name>
</gene>
<evidence type="ECO:0000313" key="1">
    <source>
        <dbReference type="EMBL" id="WAR06590.1"/>
    </source>
</evidence>
<dbReference type="Proteomes" id="UP001164746">
    <property type="component" value="Chromosome 5"/>
</dbReference>
<dbReference type="PANTHER" id="PTHR36300:SF1">
    <property type="entry name" value="RAW, ISOFORM A"/>
    <property type="match status" value="1"/>
</dbReference>
<proteinExistence type="predicted"/>
<protein>
    <submittedName>
        <fullName evidence="1">Uncharacterized protein</fullName>
    </submittedName>
</protein>
<reference evidence="1" key="1">
    <citation type="submission" date="2022-11" db="EMBL/GenBank/DDBJ databases">
        <title>Centuries of genome instability and evolution in soft-shell clam transmissible cancer (bioRxiv).</title>
        <authorList>
            <person name="Hart S.F.M."/>
            <person name="Yonemitsu M.A."/>
            <person name="Giersch R.M."/>
            <person name="Beal B.F."/>
            <person name="Arriagada G."/>
            <person name="Davis B.W."/>
            <person name="Ostrander E.A."/>
            <person name="Goff S.P."/>
            <person name="Metzger M.J."/>
        </authorList>
    </citation>
    <scope>NUCLEOTIDE SEQUENCE</scope>
    <source>
        <strain evidence="1">MELC-2E11</strain>
        <tissue evidence="1">Siphon/mantle</tissue>
    </source>
</reference>
<dbReference type="Pfam" id="PF15891">
    <property type="entry name" value="Nuc_deoxyri_tr2"/>
    <property type="match status" value="1"/>
</dbReference>
<dbReference type="InterPro" id="IPR039470">
    <property type="entry name" value="Nuc_deoxyri_tr2"/>
</dbReference>
<name>A0ABY7E986_MYAAR</name>
<keyword evidence="2" id="KW-1185">Reference proteome</keyword>
<dbReference type="EMBL" id="CP111016">
    <property type="protein sequence ID" value="WAR06590.1"/>
    <property type="molecule type" value="Genomic_DNA"/>
</dbReference>
<dbReference type="PANTHER" id="PTHR36300">
    <property type="entry name" value="RAW, ISOFORM A"/>
    <property type="match status" value="1"/>
</dbReference>